<comment type="caution">
    <text evidence="2">The sequence shown here is derived from an EMBL/GenBank/DDBJ whole genome shotgun (WGS) entry which is preliminary data.</text>
</comment>
<dbReference type="Pfam" id="PF12682">
    <property type="entry name" value="Flavodoxin_4"/>
    <property type="match status" value="1"/>
</dbReference>
<gene>
    <name evidence="2" type="ORF">H7313_12490</name>
</gene>
<proteinExistence type="predicted"/>
<dbReference type="InterPro" id="IPR016187">
    <property type="entry name" value="CTDL_fold"/>
</dbReference>
<keyword evidence="3" id="KW-1185">Reference proteome</keyword>
<dbReference type="InterPro" id="IPR005532">
    <property type="entry name" value="SUMF_dom"/>
</dbReference>
<dbReference type="AlphaFoldDB" id="A0A842JD21"/>
<dbReference type="InterPro" id="IPR006311">
    <property type="entry name" value="TAT_signal"/>
</dbReference>
<dbReference type="PROSITE" id="PS51318">
    <property type="entry name" value="TAT"/>
    <property type="match status" value="1"/>
</dbReference>
<dbReference type="Gene3D" id="3.90.1580.10">
    <property type="entry name" value="paralog of FGE (formylglycine-generating enzyme)"/>
    <property type="match status" value="1"/>
</dbReference>
<organism evidence="2 3">
    <name type="scientific">Gordonibacter massiliensis</name>
    <name type="common">ex Traore et al. 2017</name>
    <dbReference type="NCBI Taxonomy" id="1841863"/>
    <lineage>
        <taxon>Bacteria</taxon>
        <taxon>Bacillati</taxon>
        <taxon>Actinomycetota</taxon>
        <taxon>Coriobacteriia</taxon>
        <taxon>Eggerthellales</taxon>
        <taxon>Eggerthellaceae</taxon>
        <taxon>Gordonibacter</taxon>
    </lineage>
</organism>
<dbReference type="InterPro" id="IPR042095">
    <property type="entry name" value="SUMF_sf"/>
</dbReference>
<feature type="domain" description="Flavodoxin-like" evidence="1">
    <location>
        <begin position="343"/>
        <end position="499"/>
    </location>
</feature>
<dbReference type="InterPro" id="IPR008254">
    <property type="entry name" value="Flavodoxin/NO_synth"/>
</dbReference>
<evidence type="ECO:0000313" key="3">
    <source>
        <dbReference type="Proteomes" id="UP000587396"/>
    </source>
</evidence>
<dbReference type="PROSITE" id="PS50902">
    <property type="entry name" value="FLAVODOXIN_LIKE"/>
    <property type="match status" value="1"/>
</dbReference>
<accession>A0A842JD21</accession>
<dbReference type="Proteomes" id="UP000587396">
    <property type="component" value="Unassembled WGS sequence"/>
</dbReference>
<dbReference type="PROSITE" id="PS51257">
    <property type="entry name" value="PROKAR_LIPOPROTEIN"/>
    <property type="match status" value="1"/>
</dbReference>
<dbReference type="EMBL" id="JACMSE010000010">
    <property type="protein sequence ID" value="MBC2890152.1"/>
    <property type="molecule type" value="Genomic_DNA"/>
</dbReference>
<dbReference type="InterPro" id="IPR029039">
    <property type="entry name" value="Flavoprotein-like_sf"/>
</dbReference>
<name>A0A842JD21_9ACTN</name>
<protein>
    <submittedName>
        <fullName evidence="2">SUMF1/EgtB/PvdO family nonheme iron enzyme</fullName>
    </submittedName>
</protein>
<dbReference type="Gene3D" id="3.40.50.360">
    <property type="match status" value="1"/>
</dbReference>
<dbReference type="SUPFAM" id="SSF56436">
    <property type="entry name" value="C-type lectin-like"/>
    <property type="match status" value="1"/>
</dbReference>
<dbReference type="Pfam" id="PF03781">
    <property type="entry name" value="FGE-sulfatase"/>
    <property type="match status" value="1"/>
</dbReference>
<dbReference type="PANTHER" id="PTHR39201:SF1">
    <property type="entry name" value="FLAVODOXIN-LIKE DOMAIN-CONTAINING PROTEIN"/>
    <property type="match status" value="1"/>
</dbReference>
<dbReference type="PANTHER" id="PTHR39201">
    <property type="entry name" value="EXPORTED PROTEIN-RELATED"/>
    <property type="match status" value="1"/>
</dbReference>
<reference evidence="2 3" key="1">
    <citation type="submission" date="2020-08" db="EMBL/GenBank/DDBJ databases">
        <authorList>
            <person name="Liu C."/>
            <person name="Sun Q."/>
        </authorList>
    </citation>
    <scope>NUCLEOTIDE SEQUENCE [LARGE SCALE GENOMIC DNA]</scope>
    <source>
        <strain evidence="2 3">N22</strain>
    </source>
</reference>
<evidence type="ECO:0000313" key="2">
    <source>
        <dbReference type="EMBL" id="MBC2890152.1"/>
    </source>
</evidence>
<sequence>MPRRSFLKAGAALGGSALLGCLGLAGCSEWTPRSAATDEGASFDTGREENAMNATTTAAPFADVRDDLVAIPGGTFLMGSPEDEGWRGQDEALHEVEVSGFFLAPFETTQADYERLMGSNPSATVGANLPVEGVTWYDAVAYCNALSAEAGLVPAYLIDGDSVTWGLSADGYRLPTEAEWECACRAGTTTPFNTQTSINADDEANYYGTYPYGIEENYFSQGSLETRPGVYRQAPIEPGGFAPNAWGLYDMHGNVAEWVWDYYGPYDEEARVDPTGAPTGALRVNRGGGWNDFAKSLRSAYRAALPADGSSPSVGFRVARSAQPRTGTVGAQAAQTQTAGGEVLVAFFSWGGNTRGIAQEIARQTGFDVVELECEQPYSSDYNTVLEEAQRDQNAQARPKLATRVDDMGRYGTVLLGYPNWWASIPMPVASFLEGYDFSGKTIVPFCSHGGGRFGQSVSAISKLAQNAAIGEGLSVHYSGGPGLADDVAAWLERNGVRR</sequence>
<evidence type="ECO:0000259" key="1">
    <source>
        <dbReference type="PROSITE" id="PS50902"/>
    </source>
</evidence>
<dbReference type="GO" id="GO:0010181">
    <property type="term" value="F:FMN binding"/>
    <property type="evidence" value="ECO:0007669"/>
    <property type="project" value="InterPro"/>
</dbReference>
<dbReference type="SUPFAM" id="SSF52218">
    <property type="entry name" value="Flavoproteins"/>
    <property type="match status" value="1"/>
</dbReference>